<evidence type="ECO:0000256" key="8">
    <source>
        <dbReference type="ARBA" id="ARBA00048428"/>
    </source>
</evidence>
<evidence type="ECO:0000256" key="1">
    <source>
        <dbReference type="ARBA" id="ARBA00022679"/>
    </source>
</evidence>
<dbReference type="InterPro" id="IPR025714">
    <property type="entry name" value="Methyltranfer_dom"/>
</dbReference>
<comment type="similarity">
    <text evidence="3">Belongs to the methyltransferase superfamily. Arsenite methyltransferase family.</text>
</comment>
<dbReference type="Proteomes" id="UP000377595">
    <property type="component" value="Unassembled WGS sequence"/>
</dbReference>
<dbReference type="PANTHER" id="PTHR43675:SF8">
    <property type="entry name" value="ARSENITE METHYLTRANSFERASE"/>
    <property type="match status" value="1"/>
</dbReference>
<dbReference type="SUPFAM" id="SSF53335">
    <property type="entry name" value="S-adenosyl-L-methionine-dependent methyltransferases"/>
    <property type="match status" value="1"/>
</dbReference>
<comment type="catalytic activity">
    <reaction evidence="6">
        <text>arsenic triglutathione + [thioredoxin]-dithiol + S-adenosyl-L-methionine + 2 H2O = methylarsonous acid + [thioredoxin]-disulfide + 3 glutathione + S-adenosyl-L-homocysteine + H(+)</text>
        <dbReference type="Rhea" id="RHEA:69460"/>
        <dbReference type="Rhea" id="RHEA-COMP:10698"/>
        <dbReference type="Rhea" id="RHEA-COMP:10700"/>
        <dbReference type="ChEBI" id="CHEBI:15377"/>
        <dbReference type="ChEBI" id="CHEBI:15378"/>
        <dbReference type="ChEBI" id="CHEBI:17826"/>
        <dbReference type="ChEBI" id="CHEBI:29950"/>
        <dbReference type="ChEBI" id="CHEBI:50058"/>
        <dbReference type="ChEBI" id="CHEBI:57856"/>
        <dbReference type="ChEBI" id="CHEBI:57925"/>
        <dbReference type="ChEBI" id="CHEBI:59789"/>
        <dbReference type="ChEBI" id="CHEBI:183640"/>
        <dbReference type="EC" id="2.1.1.137"/>
    </reaction>
</comment>
<evidence type="ECO:0000256" key="3">
    <source>
        <dbReference type="ARBA" id="ARBA00034487"/>
    </source>
</evidence>
<keyword evidence="11" id="KW-1185">Reference proteome</keyword>
<dbReference type="EC" id="2.1.1.137" evidence="4"/>
<keyword evidence="1 10" id="KW-0808">Transferase</keyword>
<sequence length="260" mass="26874">MADDKVVARYSGLARAAMLGRMIVDCDAGEFEQGCFGAAGYEDTADLPEGAVRASLGCGDPVAVAELREGESVLDLGSGGGIDVLLSARRVGPYGKVYGLDASPDMLALARANAAQAGVTNVEFLHGGIEAIPLPGQAVDAVISNCVINLSDDKPAVLAEAFRVLRPGGRFGVSDVVTDGAVDPVRRAAAEQRVGCVAGALEVERYRALLRQAGFVDIRIRLTADHGDGVHSAIVQAAKPAIGPGLEIRPMRDADARNLA</sequence>
<evidence type="ECO:0000259" key="9">
    <source>
        <dbReference type="Pfam" id="PF13847"/>
    </source>
</evidence>
<evidence type="ECO:0000256" key="7">
    <source>
        <dbReference type="ARBA" id="ARBA00047943"/>
    </source>
</evidence>
<gene>
    <name evidence="10" type="ORF">Aple_013550</name>
</gene>
<dbReference type="InterPro" id="IPR029063">
    <property type="entry name" value="SAM-dependent_MTases_sf"/>
</dbReference>
<organism evidence="10 11">
    <name type="scientific">Acrocarpospora pleiomorpha</name>
    <dbReference type="NCBI Taxonomy" id="90975"/>
    <lineage>
        <taxon>Bacteria</taxon>
        <taxon>Bacillati</taxon>
        <taxon>Actinomycetota</taxon>
        <taxon>Actinomycetes</taxon>
        <taxon>Streptosporangiales</taxon>
        <taxon>Streptosporangiaceae</taxon>
        <taxon>Acrocarpospora</taxon>
    </lineage>
</organism>
<comment type="caution">
    <text evidence="10">The sequence shown here is derived from an EMBL/GenBank/DDBJ whole genome shotgun (WGS) entry which is preliminary data.</text>
</comment>
<name>A0A5M3XBF3_9ACTN</name>
<dbReference type="Pfam" id="PF13847">
    <property type="entry name" value="Methyltransf_31"/>
    <property type="match status" value="1"/>
</dbReference>
<evidence type="ECO:0000256" key="4">
    <source>
        <dbReference type="ARBA" id="ARBA00034521"/>
    </source>
</evidence>
<accession>A0A5M3XBF3</accession>
<dbReference type="PANTHER" id="PTHR43675">
    <property type="entry name" value="ARSENITE METHYLTRANSFERASE"/>
    <property type="match status" value="1"/>
</dbReference>
<dbReference type="AlphaFoldDB" id="A0A5M3XBF3"/>
<evidence type="ECO:0000256" key="2">
    <source>
        <dbReference type="ARBA" id="ARBA00022691"/>
    </source>
</evidence>
<feature type="domain" description="Methyltransferase" evidence="9">
    <location>
        <begin position="69"/>
        <end position="214"/>
    </location>
</feature>
<evidence type="ECO:0000313" key="11">
    <source>
        <dbReference type="Proteomes" id="UP000377595"/>
    </source>
</evidence>
<dbReference type="Gene3D" id="3.40.50.150">
    <property type="entry name" value="Vaccinia Virus protein VP39"/>
    <property type="match status" value="1"/>
</dbReference>
<keyword evidence="2" id="KW-0949">S-adenosyl-L-methionine</keyword>
<evidence type="ECO:0000256" key="6">
    <source>
        <dbReference type="ARBA" id="ARBA00047941"/>
    </source>
</evidence>
<comment type="catalytic activity">
    <reaction evidence="8">
        <text>arsenic triglutathione + 3 [thioredoxin]-dithiol + 3 S-adenosyl-L-methionine = trimethylarsine + 3 [thioredoxin]-disulfide + 3 glutathione + 3 S-adenosyl-L-homocysteine + 3 H(+)</text>
        <dbReference type="Rhea" id="RHEA:69432"/>
        <dbReference type="Rhea" id="RHEA-COMP:10698"/>
        <dbReference type="Rhea" id="RHEA-COMP:10700"/>
        <dbReference type="ChEBI" id="CHEBI:15378"/>
        <dbReference type="ChEBI" id="CHEBI:27130"/>
        <dbReference type="ChEBI" id="CHEBI:29950"/>
        <dbReference type="ChEBI" id="CHEBI:50058"/>
        <dbReference type="ChEBI" id="CHEBI:57856"/>
        <dbReference type="ChEBI" id="CHEBI:57925"/>
        <dbReference type="ChEBI" id="CHEBI:59789"/>
        <dbReference type="ChEBI" id="CHEBI:183640"/>
        <dbReference type="EC" id="2.1.1.137"/>
    </reaction>
</comment>
<evidence type="ECO:0000313" key="10">
    <source>
        <dbReference type="EMBL" id="GES18460.1"/>
    </source>
</evidence>
<dbReference type="GO" id="GO:0032259">
    <property type="term" value="P:methylation"/>
    <property type="evidence" value="ECO:0007669"/>
    <property type="project" value="UniProtKB-KW"/>
</dbReference>
<evidence type="ECO:0000256" key="5">
    <source>
        <dbReference type="ARBA" id="ARBA00034545"/>
    </source>
</evidence>
<dbReference type="GO" id="GO:0030791">
    <property type="term" value="F:arsenite methyltransferase activity"/>
    <property type="evidence" value="ECO:0007669"/>
    <property type="project" value="UniProtKB-EC"/>
</dbReference>
<proteinExistence type="inferred from homology"/>
<dbReference type="CDD" id="cd02440">
    <property type="entry name" value="AdoMet_MTases"/>
    <property type="match status" value="1"/>
</dbReference>
<dbReference type="OrthoDB" id="9805171at2"/>
<comment type="catalytic activity">
    <reaction evidence="7">
        <text>arsenic triglutathione + 2 [thioredoxin]-dithiol + 2 S-adenosyl-L-methionine + H2O = dimethylarsinous acid + 2 [thioredoxin]-disulfide + 3 glutathione + 2 S-adenosyl-L-homocysteine + 2 H(+)</text>
        <dbReference type="Rhea" id="RHEA:69464"/>
        <dbReference type="Rhea" id="RHEA-COMP:10698"/>
        <dbReference type="Rhea" id="RHEA-COMP:10700"/>
        <dbReference type="ChEBI" id="CHEBI:15377"/>
        <dbReference type="ChEBI" id="CHEBI:15378"/>
        <dbReference type="ChEBI" id="CHEBI:23808"/>
        <dbReference type="ChEBI" id="CHEBI:29950"/>
        <dbReference type="ChEBI" id="CHEBI:50058"/>
        <dbReference type="ChEBI" id="CHEBI:57856"/>
        <dbReference type="ChEBI" id="CHEBI:57925"/>
        <dbReference type="ChEBI" id="CHEBI:59789"/>
        <dbReference type="ChEBI" id="CHEBI:183640"/>
        <dbReference type="EC" id="2.1.1.137"/>
    </reaction>
</comment>
<reference evidence="10 11" key="1">
    <citation type="submission" date="2019-10" db="EMBL/GenBank/DDBJ databases">
        <title>Whole genome shotgun sequence of Acrocarpospora pleiomorpha NBRC 16267.</title>
        <authorList>
            <person name="Ichikawa N."/>
            <person name="Kimura A."/>
            <person name="Kitahashi Y."/>
            <person name="Komaki H."/>
            <person name="Oguchi A."/>
        </authorList>
    </citation>
    <scope>NUCLEOTIDE SEQUENCE [LARGE SCALE GENOMIC DNA]</scope>
    <source>
        <strain evidence="10 11">NBRC 16267</strain>
    </source>
</reference>
<dbReference type="EMBL" id="BLAF01000007">
    <property type="protein sequence ID" value="GES18460.1"/>
    <property type="molecule type" value="Genomic_DNA"/>
</dbReference>
<dbReference type="InterPro" id="IPR026669">
    <property type="entry name" value="Arsenite_MeTrfase-like"/>
</dbReference>
<dbReference type="RefSeq" id="WP_155343588.1">
    <property type="nucleotide sequence ID" value="NZ_BAAAHM010000010.1"/>
</dbReference>
<protein>
    <recommendedName>
        <fullName evidence="5">Arsenite methyltransferase</fullName>
        <ecNumber evidence="4">2.1.1.137</ecNumber>
    </recommendedName>
</protein>
<keyword evidence="10" id="KW-0489">Methyltransferase</keyword>